<feature type="region of interest" description="Disordered" evidence="1">
    <location>
        <begin position="99"/>
        <end position="119"/>
    </location>
</feature>
<dbReference type="InterPro" id="IPR044016">
    <property type="entry name" value="Big_13"/>
</dbReference>
<feature type="domain" description="Bacterial Ig-like" evidence="3">
    <location>
        <begin position="948"/>
        <end position="1023"/>
    </location>
</feature>
<feature type="compositionally biased region" description="Basic and acidic residues" evidence="1">
    <location>
        <begin position="3363"/>
        <end position="3377"/>
    </location>
</feature>
<reference evidence="5" key="1">
    <citation type="submission" date="2007-10" db="EMBL/GenBank/DDBJ databases">
        <title>Genome sequence of Campylobacter concisus 13826 isolated from human feces.</title>
        <authorList>
            <person name="Fouts D.E."/>
            <person name="Mongodin E.F."/>
            <person name="Puiu D."/>
            <person name="Sebastian Y."/>
            <person name="Miller W.G."/>
            <person name="Mandrell R.E."/>
            <person name="On S."/>
            <person name="Nelson K.E."/>
        </authorList>
    </citation>
    <scope>NUCLEOTIDE SEQUENCE [LARGE SCALE GENOMIC DNA]</scope>
    <source>
        <strain evidence="5">13826</strain>
    </source>
</reference>
<dbReference type="Pfam" id="PF19077">
    <property type="entry name" value="Big_13"/>
    <property type="match status" value="20"/>
</dbReference>
<dbReference type="PROSITE" id="PS00018">
    <property type="entry name" value="EF_HAND_1"/>
    <property type="match status" value="1"/>
</dbReference>
<feature type="domain" description="Bacterial Ig-like" evidence="3">
    <location>
        <begin position="3484"/>
        <end position="3565"/>
    </location>
</feature>
<organism evidence="4 5">
    <name type="scientific">Campylobacter concisus (strain 13826)</name>
    <dbReference type="NCBI Taxonomy" id="360104"/>
    <lineage>
        <taxon>Bacteria</taxon>
        <taxon>Pseudomonadati</taxon>
        <taxon>Campylobacterota</taxon>
        <taxon>Epsilonproteobacteria</taxon>
        <taxon>Campylobacterales</taxon>
        <taxon>Campylobacteraceae</taxon>
        <taxon>Campylobacter</taxon>
    </lineage>
</organism>
<feature type="domain" description="Bacterial Ig-like" evidence="3">
    <location>
        <begin position="3928"/>
        <end position="4017"/>
    </location>
</feature>
<feature type="compositionally biased region" description="Polar residues" evidence="1">
    <location>
        <begin position="2338"/>
        <end position="2349"/>
    </location>
</feature>
<feature type="compositionally biased region" description="Basic and acidic residues" evidence="1">
    <location>
        <begin position="838"/>
        <end position="850"/>
    </location>
</feature>
<feature type="region of interest" description="Disordered" evidence="1">
    <location>
        <begin position="1119"/>
        <end position="1192"/>
    </location>
</feature>
<evidence type="ECO:0000259" key="2">
    <source>
        <dbReference type="Pfam" id="PF17936"/>
    </source>
</evidence>
<dbReference type="Gene3D" id="3.30.420.430">
    <property type="match status" value="3"/>
</dbReference>
<feature type="region of interest" description="Disordered" evidence="1">
    <location>
        <begin position="810"/>
        <end position="883"/>
    </location>
</feature>
<feature type="region of interest" description="Disordered" evidence="1">
    <location>
        <begin position="1665"/>
        <end position="1751"/>
    </location>
</feature>
<feature type="compositionally biased region" description="Basic and acidic residues" evidence="1">
    <location>
        <begin position="3055"/>
        <end position="3088"/>
    </location>
</feature>
<feature type="region of interest" description="Disordered" evidence="1">
    <location>
        <begin position="3007"/>
        <end position="3088"/>
    </location>
</feature>
<dbReference type="InterPro" id="IPR047777">
    <property type="entry name" value="LapA-like_RM"/>
</dbReference>
<dbReference type="Pfam" id="PF17936">
    <property type="entry name" value="Big_6"/>
    <property type="match status" value="7"/>
</dbReference>
<feature type="domain" description="Bacterial Ig" evidence="2">
    <location>
        <begin position="1053"/>
        <end position="1113"/>
    </location>
</feature>
<evidence type="ECO:0000256" key="1">
    <source>
        <dbReference type="SAM" id="MobiDB-lite"/>
    </source>
</evidence>
<feature type="compositionally biased region" description="Basic and acidic residues" evidence="1">
    <location>
        <begin position="1121"/>
        <end position="1132"/>
    </location>
</feature>
<feature type="compositionally biased region" description="Basic and acidic residues" evidence="1">
    <location>
        <begin position="2694"/>
        <end position="2708"/>
    </location>
</feature>
<feature type="compositionally biased region" description="Basic and acidic residues" evidence="1">
    <location>
        <begin position="223"/>
        <end position="257"/>
    </location>
</feature>
<feature type="compositionally biased region" description="Basic and acidic residues" evidence="1">
    <location>
        <begin position="2354"/>
        <end position="2374"/>
    </location>
</feature>
<dbReference type="eggNOG" id="COG2304">
    <property type="taxonomic scope" value="Bacteria"/>
</dbReference>
<feature type="compositionally biased region" description="Polar residues" evidence="1">
    <location>
        <begin position="1460"/>
        <end position="1471"/>
    </location>
</feature>
<feature type="domain" description="Bacterial Ig-like" evidence="3">
    <location>
        <begin position="1813"/>
        <end position="1896"/>
    </location>
</feature>
<feature type="compositionally biased region" description="Basic and acidic residues" evidence="1">
    <location>
        <begin position="812"/>
        <end position="823"/>
    </location>
</feature>
<feature type="compositionally biased region" description="Polar residues" evidence="1">
    <location>
        <begin position="3673"/>
        <end position="3687"/>
    </location>
</feature>
<dbReference type="NCBIfam" id="NF033510">
    <property type="entry name" value="Ca_tandemer"/>
    <property type="match status" value="23"/>
</dbReference>
<feature type="domain" description="Bacterial Ig-like" evidence="3">
    <location>
        <begin position="329"/>
        <end position="405"/>
    </location>
</feature>
<feature type="domain" description="Bacterial Ig-like" evidence="3">
    <location>
        <begin position="2146"/>
        <end position="2227"/>
    </location>
</feature>
<feature type="domain" description="Bacterial Ig" evidence="2">
    <location>
        <begin position="744"/>
        <end position="804"/>
    </location>
</feature>
<dbReference type="InterPro" id="IPR041498">
    <property type="entry name" value="Big_6"/>
</dbReference>
<feature type="region of interest" description="Disordered" evidence="1">
    <location>
        <begin position="1444"/>
        <end position="1471"/>
    </location>
</feature>
<feature type="compositionally biased region" description="Basic and acidic residues" evidence="1">
    <location>
        <begin position="1711"/>
        <end position="1745"/>
    </location>
</feature>
<dbReference type="eggNOG" id="COG2931">
    <property type="taxonomic scope" value="Bacteria"/>
</dbReference>
<feature type="compositionally biased region" description="Basic and acidic residues" evidence="1">
    <location>
        <begin position="3724"/>
        <end position="3758"/>
    </location>
</feature>
<feature type="domain" description="Bacterial Ig-like" evidence="3">
    <location>
        <begin position="1257"/>
        <end position="1333"/>
    </location>
</feature>
<feature type="domain" description="Bacterial Ig-like" evidence="3">
    <location>
        <begin position="4765"/>
        <end position="4847"/>
    </location>
</feature>
<feature type="domain" description="Bacterial Ig" evidence="2">
    <location>
        <begin position="435"/>
        <end position="495"/>
    </location>
</feature>
<feature type="domain" description="Bacterial Ig-like" evidence="3">
    <location>
        <begin position="4045"/>
        <end position="4127"/>
    </location>
</feature>
<feature type="region of interest" description="Disordered" evidence="1">
    <location>
        <begin position="3814"/>
        <end position="3838"/>
    </location>
</feature>
<feature type="compositionally biased region" description="Basic and acidic residues" evidence="1">
    <location>
        <begin position="187"/>
        <end position="210"/>
    </location>
</feature>
<feature type="domain" description="Bacterial Ig-like" evidence="3">
    <location>
        <begin position="2479"/>
        <end position="2565"/>
    </location>
</feature>
<feature type="compositionally biased region" description="Basic and acidic residues" evidence="1">
    <location>
        <begin position="2386"/>
        <end position="2420"/>
    </location>
</feature>
<feature type="domain" description="Bacterial Ig" evidence="2">
    <location>
        <begin position="535"/>
        <end position="596"/>
    </location>
</feature>
<feature type="region of interest" description="Disordered" evidence="1">
    <location>
        <begin position="2694"/>
        <end position="2719"/>
    </location>
</feature>
<dbReference type="RefSeq" id="WP_012140619.1">
    <property type="nucleotide sequence ID" value="NC_009802.2"/>
</dbReference>
<feature type="compositionally biased region" description="Basic and acidic residues" evidence="1">
    <location>
        <begin position="3692"/>
        <end position="3712"/>
    </location>
</feature>
<feature type="domain" description="Bacterial Ig-like" evidence="3">
    <location>
        <begin position="3263"/>
        <end position="3338"/>
    </location>
</feature>
<feature type="compositionally biased region" description="Polar residues" evidence="1">
    <location>
        <begin position="3826"/>
        <end position="3838"/>
    </location>
</feature>
<dbReference type="STRING" id="360104.CCC13826_0899"/>
<accession>A7ZG76</accession>
<dbReference type="KEGG" id="cco:CCC13826_0899"/>
<feature type="domain" description="Bacterial Ig" evidence="2">
    <location>
        <begin position="844"/>
        <end position="905"/>
    </location>
</feature>
<feature type="region of interest" description="Disordered" evidence="1">
    <location>
        <begin position="3673"/>
        <end position="3798"/>
    </location>
</feature>
<proteinExistence type="predicted"/>
<dbReference type="InterPro" id="IPR018247">
    <property type="entry name" value="EF_Hand_1_Ca_BS"/>
</dbReference>
<dbReference type="HOGENOM" id="CLU_223311_0_0_7"/>
<feature type="domain" description="Bacterial Ig-like" evidence="3">
    <location>
        <begin position="4404"/>
        <end position="4485"/>
    </location>
</feature>
<feature type="region of interest" description="Disordered" evidence="1">
    <location>
        <begin position="501"/>
        <end position="574"/>
    </location>
</feature>
<feature type="domain" description="Bacterial Ig" evidence="2">
    <location>
        <begin position="1153"/>
        <end position="1214"/>
    </location>
</feature>
<feature type="domain" description="Bacterial Ig-like" evidence="3">
    <location>
        <begin position="639"/>
        <end position="714"/>
    </location>
</feature>
<feature type="domain" description="Bacterial Ig-like" evidence="3">
    <location>
        <begin position="3148"/>
        <end position="3234"/>
    </location>
</feature>
<evidence type="ECO:0000313" key="5">
    <source>
        <dbReference type="Proteomes" id="UP000001121"/>
    </source>
</evidence>
<feature type="compositionally biased region" description="Gly residues" evidence="1">
    <location>
        <begin position="104"/>
        <end position="113"/>
    </location>
</feature>
<evidence type="ECO:0000259" key="3">
    <source>
        <dbReference type="Pfam" id="PF19077"/>
    </source>
</evidence>
<feature type="region of interest" description="Disordered" evidence="1">
    <location>
        <begin position="147"/>
        <end position="302"/>
    </location>
</feature>
<feature type="compositionally biased region" description="Basic and acidic residues" evidence="1">
    <location>
        <begin position="1449"/>
        <end position="1458"/>
    </location>
</feature>
<dbReference type="Gene3D" id="2.60.40.10">
    <property type="entry name" value="Immunoglobulins"/>
    <property type="match status" value="20"/>
</dbReference>
<gene>
    <name evidence="4" type="ORF">CCC13826_0899</name>
</gene>
<dbReference type="EMBL" id="CP000792">
    <property type="protein sequence ID" value="EAT97336.2"/>
    <property type="molecule type" value="Genomic_DNA"/>
</dbReference>
<feature type="compositionally biased region" description="Basic and acidic residues" evidence="1">
    <location>
        <begin position="2025"/>
        <end position="2039"/>
    </location>
</feature>
<feature type="compositionally biased region" description="Basic and acidic residues" evidence="1">
    <location>
        <begin position="1679"/>
        <end position="1699"/>
    </location>
</feature>
<dbReference type="NCBIfam" id="NF033682">
    <property type="entry name" value="retention_LapA"/>
    <property type="match status" value="1"/>
</dbReference>
<feature type="compositionally biased region" description="Basic and acidic residues" evidence="1">
    <location>
        <begin position="1147"/>
        <end position="1159"/>
    </location>
</feature>
<feature type="domain" description="Bacterial Ig-like" evidence="3">
    <location>
        <begin position="4151"/>
        <end position="4247"/>
    </location>
</feature>
<feature type="region of interest" description="Disordered" evidence="1">
    <location>
        <begin position="3363"/>
        <end position="3388"/>
    </location>
</feature>
<feature type="compositionally biased region" description="Polar residues" evidence="1">
    <location>
        <begin position="3007"/>
        <end position="3018"/>
    </location>
</feature>
<dbReference type="InterPro" id="IPR013783">
    <property type="entry name" value="Ig-like_fold"/>
</dbReference>
<feature type="region of interest" description="Disordered" evidence="1">
    <location>
        <begin position="2025"/>
        <end position="2050"/>
    </location>
</feature>
<feature type="compositionally biased region" description="Basic and acidic residues" evidence="1">
    <location>
        <begin position="503"/>
        <end position="514"/>
    </location>
</feature>
<dbReference type="Proteomes" id="UP000001121">
    <property type="component" value="Chromosome"/>
</dbReference>
<feature type="domain" description="Bacterial Ig" evidence="2">
    <location>
        <begin position="1363"/>
        <end position="1423"/>
    </location>
</feature>
<feature type="region of interest" description="Disordered" evidence="1">
    <location>
        <begin position="2338"/>
        <end position="2420"/>
    </location>
</feature>
<name>A7ZG76_CAMC1</name>
<feature type="compositionally biased region" description="Polar residues" evidence="1">
    <location>
        <begin position="1665"/>
        <end position="1674"/>
    </location>
</feature>
<feature type="compositionally biased region" description="Basic and acidic residues" evidence="1">
    <location>
        <begin position="3785"/>
        <end position="3798"/>
    </location>
</feature>
<protein>
    <submittedName>
        <fullName evidence="4">Bacterial Ig-like repeat domain protein</fullName>
    </submittedName>
</protein>
<feature type="compositionally biased region" description="Basic and acidic residues" evidence="1">
    <location>
        <begin position="3023"/>
        <end position="3043"/>
    </location>
</feature>
<feature type="compositionally biased region" description="Basic and acidic residues" evidence="1">
    <location>
        <begin position="529"/>
        <end position="541"/>
    </location>
</feature>
<feature type="domain" description="Bacterial Ig-like" evidence="3">
    <location>
        <begin position="4508"/>
        <end position="4593"/>
    </location>
</feature>
<feature type="domain" description="Bacterial Ig-like" evidence="3">
    <location>
        <begin position="3823"/>
        <end position="3902"/>
    </location>
</feature>
<feature type="compositionally biased region" description="Basic and acidic residues" evidence="1">
    <location>
        <begin position="284"/>
        <end position="297"/>
    </location>
</feature>
<sequence>MAKKLGTIKSISGSAEVIAVDKSGNQRVLKVGDSLYEGESVKTTSADSKVVIATNNGKELSMIGEDTLSLDPKATAGDAQVAALQKALLNGANLEDLEETAAGGNSGGRGDGMSLGETRFEHGGHYSNISASTSAINPLGAASFAGPAEGKSGGLDSGRDGSGDDTAGAGNTIDPETTRKPSNPEIKFPEDTNKDGKISDDENKANDNDAGKTTVEVTIPKDGSVKPGDKVVVTDDNGKKTEKPINQDDIDKGKIDIPVDLNPGKDNNVTAEIINPNNPNNPGKDSKVIGEDSENTKAPEAPVITEVIDDAKGYGEDTKVGNVLDVKGHLTNDKTPTIKGTAKAGSKVEIYDNGDRIGETTAKADGSWEFAAPELTKQGEHKFTATAENKFGKSTPSNEATIDLDSIAPKLDNVKITPIDTNSKADDTAELTMGTGHTDTPNAEILFRDVDNNIIGKGHANSAGDFLIQLDKAVQPGTPVFVQAIDKAGNAGTEMATAGNIEHPNDHTAPKVDIDTVTPVDETNPSDGTPDKGIVKGKSDEPNAPVVVTDENGKTIGTGTTDDKGNFEITTDPIKPGDKVKVEVTDKAGNKGSDTETAGDTEILHKDLPEAPVINEVIDDVKGYGEDTKVGNVLDVKGHLTNDKTPTIKGTAKAGSKVEIYDNGDRIGETTAKSDGSWEFTPELTKQGEHKFTATAENKFGKSTPSNEATIDLDSIAPKLDNVKITPIDTNSKADDTAELTMGTGHTDTPNAEILFRDVDNNIIGKGHANSAGDFLIQLDKAVQPGTPVFVQAIDKAGNAGTEMATAGNIEHPNDHTAPKVDIDTVTPVDETNPSDGTPDKGIVKGKSDEPNAPVVVTDENGKTIGTGTTDDKGNFEITTDPIKPGDKVKVEVTDKAGNKGSDTETAGDTEILHKDLPEAPVINEIIDDVKGYGEDTKVGNVLDVKGHLTNDKTPTIKGTAKAGSKVEIYDNGDRIGETTAKSDGSWEFTPELTKQGEHKFTATAENKFGKSTPSNEATIDLDSIAPKLDNVKITPIDTNSKADDTAELTMGTGHTDTPNAEILFRDVDNNIIGKGHANSAGDFLIQLDKAVQPGTPVFVQAIDKAGNAGTEMATAGNIEHPNDHTAPKVDIDTVTPVDETNPSDGTPDKGIVKGKSDEPNAPVVVTDENGKTIGTGTTDDKGNFEITTDPIKPGDKVKVEVTDKAGNKGSDTETAGDTEILHKDLPEAPVINEIIDDAKGYGEDTKVGNVLDVKGHLTNDKTPTIKGTAKAGSKVEIYDNGDRIGETTAKADGSWEFAAPELTKQGEHKFTATAENKFGKSTPSNEATIDLDSIAPKLDNVKITPIDTNSKADDTAELTMGTGHTDTPNAEILFRDVDNNIIGKGHANSAGDFLIQLDKAVQPGTPVFVQAIDKAGNAGTEMATAGNIEHPNDHTAPSEPTITFVEDTNPKDGKLNKAENGSDSDNANTTAKISIPTDAVVNDVIKYTVNGEEKSHPITDADKAKGHIEVKVPVVDGQTSTITAKIVDQAGNASKEVSGSVDVDLTIGNPKVRFLEDADNNGVLSVAEVAAIKDGKAHWVIDIPTDGSVKAGDVIQSIDGKGNWVKFVEITDEMIKDGRFEATFNVGINKLKDGKYETPEYRFADDAGNISDSSKATLTLDSELTRQPSNPSITFPEDTNKDGKISDDENKAGDKDAGKTTVEVTIPKDGSVKPGDKVVVTDDNGKKTEKPINQDDIDKGKIDIPVDLNPGKDNNVTAEIINPNNPNNPGKDSKVIGEASNTVKVTIDEIIDDVKGYGEDTKVGNVLDVKGHLTNDNLPTFKGSAAPGATVEIYESFYTTTEKTLVGKTVADANGKWSFTPTEAMGDGEHYFEAVATDKVGNKSTSDRVSLDVDTFADAPVIDAVNDNVDSQTGNVLDAKTKVALTNDSTPTLEGYAEPDSVITIYEISELNGEKTAIGTVTADNHGGWKFELPELGDGEYKYTTRAQDKAGNISDFSEVVVVNADLIAPSEPTITFVEDVNPKDGKLNKAENGKDGDSTSTKAQISVPGDAEENDVIHYTVNGEEKTHTITYNDRVTGYVEIKVPVVDGKASSVTAKIVDQAGNASKEVSSSIDSDFTAPNVKITGIIDNVEGGVYKGNVAGTNTNDNKPTIKGTADANQEVVLYDNNKEFGRVTADKDGNWEFKPSNYKEPLADLVGRVHVIKAVVTDAAGNTSEATSALEVDTTIGAPKVSIKEDADNNGVLSVEEAKNLKDSKIHWEVEIPKDGTVSAGDVLQVLGKDGKWKTEKVLSNDDLGKSFEYEATLSGKHFESPSYRIVDLVGNQSTAIHANVQLDSEFSRKPSNPSITFPEDTNKDGKISDDENKAGDKDAGKTTVEVTIPKDGSVKPGDKVVVTDDNGKKTEKPINQDDIDKGKIDIPVDLNPGKDNNVTAEIINPNNPNNPGKDSKVIGEASSTVKVTIDEIIDDVTGGVVNGDVKNGLTNDNLPTFKGSAAPGATVEIYESFYTTTEKTLVGKTVADANGKWSFTPTEAMGDGEHYFEAVATDKVGNKSTSDRVSLDVDTFADAPVIDAVNDNVDSQTGNVLDAKTKVALTNDSTPTLEGYAEPDSVITIYEISELNGEKTAIGTVTADNHGGWKFELPELGDGEYKYTTRAQDKAGNISDFSEVVVVNADLIAPSEPTITFVEDVNPKDGKLNKAENGKDGDSTSTKAQISVPGDAEENDVIHYTVNGEEKTHTITYNDRVTGYVEIKVPVVDGKASSVTAKIVDQAGNASKEVSSSIDSDFTAPNVKITGIIDNVEGGVYKGNVAGTNTNDNKPTIKGTADANQEVVLYDNNKEFGRVTADKDGNWEFKPSNYKEPLADLVGRVHVIKAVVTDAAGNTSEATSALEVDTTIGAPKVSIKEDADNNGVLSVEEAKNLKDSKIHWEVEIPKDGTVSAGDVLQVLGKDGKWKTEKVLSNDDLGKSFEYEATLSGKHFESPSYRIVDLVGNQSTAIHANVQLDSEFSRKPSNPSITFPEDTNKDGKISDDENKAGDKDAGKTTVEVTIPKDGSVKPGDKVVVTDDNGKKTEKPINQDDIDKGKIDIPVDLNPGKDNNVTAEIINPNNPNNPGKDSKVIGEASSTVKVTIDEIIDDVTGGVVNGDVKNGLTNDNLPTFKGSAAPGATVEIYESFYTTTEKTLVGKTVADANGKWSFTPTEAMGDGEHYFEAVATDKVGNKSTSDRVSLDVDTFADAPVIDAVNDNVDSQTGNVLDAKTKVALTNDSTPTLEGYAEPDSVITIYEISELNGEKTAIGTVTADNHGGWKFELPELGDGEYKYTTRAQDKAGNISDFSEVVVVNADLIAPSEPTITFVEDVNPKDGKLNKAENGKDGDSTSTKAQISVPGDAEENDVIHYTVNGEEKTHTITYNDRVTGYVEIKVPVVDGKASSVTAKIVDQAGNASKEVSSSIDSDFTAPNVKITGIIDNVEGGVYKGNVAGTNTNDNKPTIKGTADANQEVVLYDNNKEFGRVTADKDGNWEFKPSNYKEPLADLVGRVHVIKAVVTDAAGNTSEATSALEVDTTIGAPKVSIKEDADNNGVLSVEEAKNLKDSKIHWEVEIPKDGTVSAGDVLQVLGKDGKWKTEKVLSNDDLGKSFEYEATLSGKHFESPSYRIVDLVGNQSTAIHANVQLDSEFSRKPSNPSITFPEDTNKDGKISDDENKAGDKDAGKTTVEVTIPKDGSVKPGDKVVVTDDNGKKTEKPINQDDIDKGKIDIPVDLNPGKDNNVTAEIINPNNPNNPGKDSKVIGEDSENTKAPDAPVITEVIDNQRGGKFNEDVKGGLTNDSTPTFKGTAKPGTTITLKNGNDLIADNIPVKTNGSWEFTLKTPLAEGDYSITATAKNAAGKVSDPSDAATIKIDLHSDEPVITEIIDNVAGGVVNGDVKGGLTNDNTPTLKGTAEPFATVEIKIDGRGSYRFENGEVISNWTAVADKDGNWEFTTPKLSDGHHNFEAQATDVAGNNSQPSALVSIDVDTHIDAPVITAVTDNWWGGVENGGNILGVNDGFTNDTTPTFKGTAEAGSTIVLKNGNDIINKDIIVKADANGNWEFTPKSPLAEGEYNVVAIATDKAGNVSNPSNVATVNVDISTTQPVITEIIDDVAGGVVGNVKNALTNDNLPTLKGTAEAFSTVKIMVDDRLVFKDGKEVTVTADKDGNWEYTFEANLNWGGEVHAALEDGVHTLKVQTTDRAGNRSAVSEWSSVDVDTTIGAPTVKITTDINSDKKIDIADASALKDGKLKWVIDIPENTVKAGDRVQILGNDAKTWTDIFKVTAQDIAKGFIERDEFSIDMPKSRGFQTPSYRLVDDAGNVSEGSMDAVKIVGFAPKAPTIIAVLDNEYGIDPKNPTDINAGDTTGNVLEGAIAITNDKTPTLIGKAEAGTTITLKNGDTVIAEKIPVDANGNWHYEPEENSPWADGDYKITAIAKNVFGKESESSSPITVTVDTTGPEVTLTSIEDSVKTNDVVDFTGNVKGKVTNDNTPLLKGTAEAGSVIIIKYGEHHENVVTTKADKNGHWDYKITNPLSDGEHIISYQAVDKAGNTSLEYVANVTVDTKIADAKVEFIEDTDNDGKFSWKENIENPNIGRMAWKALIPNDGSIKAGDTFNYRWGASDSWHNRTITQADIDRGYIGEKVQNQYEQGQPNAGKPLAFGANANGRVYEAEAYFSDAAGNKGAKGSDKVVFDFSDSEGGAKIVNVKITSIDDNVPGWNSKTGNIITNEAAHIAGLTNDNTPTISGTTEAGAIVKVSIVNGKTHKVWEGDVKANENGEWSITTGNIADGKYSVVAVATDKSGVASSPYTVSGLEIDTTVAKPNIWVAEDRNHDGFYDNAEYHNPANGKGDITFVVEVPKDGSVKVGDTFHYTLNTDYKGWSSINGYGENITISQADIDSGSFSRVVTLCKDNQHFGLRHDGATISMKGQFKDLAGNALADETSVKFDLTKVHGGKVRSTRSLPDDILDNDSVDLSNAARINEPKAELNVLNNNKIGVSANDLLETPKDHIMSEGKSEAKPSYATASSHAGEENIATTHPIQIEEKVENHF</sequence>
<feature type="domain" description="Bacterial Ig-like" evidence="3">
    <location>
        <begin position="2815"/>
        <end position="2896"/>
    </location>
</feature>
<feature type="domain" description="Bacterial Ig-like" evidence="3">
    <location>
        <begin position="1925"/>
        <end position="2000"/>
    </location>
</feature>
<evidence type="ECO:0000313" key="4">
    <source>
        <dbReference type="EMBL" id="EAT97336.2"/>
    </source>
</evidence>
<feature type="domain" description="Bacterial Ig-like" evidence="3">
    <location>
        <begin position="2594"/>
        <end position="2669"/>
    </location>
</feature>